<dbReference type="InterPro" id="IPR017871">
    <property type="entry name" value="ABC_transporter-like_CS"/>
</dbReference>
<organism evidence="6 7">
    <name type="scientific">Mesorhizobium shangrilense</name>
    <dbReference type="NCBI Taxonomy" id="460060"/>
    <lineage>
        <taxon>Bacteria</taxon>
        <taxon>Pseudomonadati</taxon>
        <taxon>Pseudomonadota</taxon>
        <taxon>Alphaproteobacteria</taxon>
        <taxon>Hyphomicrobiales</taxon>
        <taxon>Phyllobacteriaceae</taxon>
        <taxon>Mesorhizobium</taxon>
    </lineage>
</organism>
<keyword evidence="7" id="KW-1185">Reference proteome</keyword>
<dbReference type="InterPro" id="IPR050093">
    <property type="entry name" value="ABC_SmlMolc_Importer"/>
</dbReference>
<evidence type="ECO:0000259" key="5">
    <source>
        <dbReference type="PROSITE" id="PS50893"/>
    </source>
</evidence>
<feature type="domain" description="ABC transporter" evidence="5">
    <location>
        <begin position="4"/>
        <end position="238"/>
    </location>
</feature>
<dbReference type="EMBL" id="JBEWSZ010000005">
    <property type="protein sequence ID" value="MET2831703.1"/>
    <property type="molecule type" value="Genomic_DNA"/>
</dbReference>
<dbReference type="InterPro" id="IPR008995">
    <property type="entry name" value="Mo/tungstate-bd_C_term_dom"/>
</dbReference>
<dbReference type="Pfam" id="PF08402">
    <property type="entry name" value="TOBE_2"/>
    <property type="match status" value="1"/>
</dbReference>
<comment type="similarity">
    <text evidence="1">Belongs to the ABC transporter superfamily.</text>
</comment>
<dbReference type="RefSeq" id="WP_354463841.1">
    <property type="nucleotide sequence ID" value="NZ_JBEWSZ010000005.1"/>
</dbReference>
<evidence type="ECO:0000313" key="7">
    <source>
        <dbReference type="Proteomes" id="UP001548832"/>
    </source>
</evidence>
<dbReference type="PROSITE" id="PS00211">
    <property type="entry name" value="ABC_TRANSPORTER_1"/>
    <property type="match status" value="1"/>
</dbReference>
<evidence type="ECO:0000256" key="4">
    <source>
        <dbReference type="ARBA" id="ARBA00022840"/>
    </source>
</evidence>
<keyword evidence="2" id="KW-0813">Transport</keyword>
<dbReference type="InterPro" id="IPR003593">
    <property type="entry name" value="AAA+_ATPase"/>
</dbReference>
<dbReference type="PANTHER" id="PTHR42781:SF4">
    <property type="entry name" value="SPERMIDINE_PUTRESCINE IMPORT ATP-BINDING PROTEIN POTA"/>
    <property type="match status" value="1"/>
</dbReference>
<dbReference type="PANTHER" id="PTHR42781">
    <property type="entry name" value="SPERMIDINE/PUTRESCINE IMPORT ATP-BINDING PROTEIN POTA"/>
    <property type="match status" value="1"/>
</dbReference>
<keyword evidence="3" id="KW-0547">Nucleotide-binding</keyword>
<evidence type="ECO:0000256" key="2">
    <source>
        <dbReference type="ARBA" id="ARBA00022448"/>
    </source>
</evidence>
<reference evidence="6 7" key="1">
    <citation type="submission" date="2024-06" db="EMBL/GenBank/DDBJ databases">
        <authorList>
            <person name="Kim D.-U."/>
        </authorList>
    </citation>
    <scope>NUCLEOTIDE SEQUENCE [LARGE SCALE GENOMIC DNA]</scope>
    <source>
        <strain evidence="6 7">KACC15460</strain>
    </source>
</reference>
<dbReference type="InterPro" id="IPR013611">
    <property type="entry name" value="Transp-assoc_OB_typ2"/>
</dbReference>
<dbReference type="SUPFAM" id="SSF52540">
    <property type="entry name" value="P-loop containing nucleoside triphosphate hydrolases"/>
    <property type="match status" value="1"/>
</dbReference>
<dbReference type="GO" id="GO:0005524">
    <property type="term" value="F:ATP binding"/>
    <property type="evidence" value="ECO:0007669"/>
    <property type="project" value="UniProtKB-KW"/>
</dbReference>
<accession>A0ABV2DQK8</accession>
<dbReference type="InterPro" id="IPR027417">
    <property type="entry name" value="P-loop_NTPase"/>
</dbReference>
<dbReference type="Proteomes" id="UP001548832">
    <property type="component" value="Unassembled WGS sequence"/>
</dbReference>
<proteinExistence type="inferred from homology"/>
<dbReference type="InterPro" id="IPR003439">
    <property type="entry name" value="ABC_transporter-like_ATP-bd"/>
</dbReference>
<dbReference type="SUPFAM" id="SSF50331">
    <property type="entry name" value="MOP-like"/>
    <property type="match status" value="1"/>
</dbReference>
<dbReference type="Gene3D" id="3.40.50.300">
    <property type="entry name" value="P-loop containing nucleotide triphosphate hydrolases"/>
    <property type="match status" value="1"/>
</dbReference>
<evidence type="ECO:0000313" key="6">
    <source>
        <dbReference type="EMBL" id="MET2831703.1"/>
    </source>
</evidence>
<dbReference type="Pfam" id="PF00005">
    <property type="entry name" value="ABC_tran"/>
    <property type="match status" value="1"/>
</dbReference>
<evidence type="ECO:0000256" key="3">
    <source>
        <dbReference type="ARBA" id="ARBA00022741"/>
    </source>
</evidence>
<dbReference type="Gene3D" id="2.40.50.100">
    <property type="match status" value="1"/>
</dbReference>
<name>A0ABV2DQK8_9HYPH</name>
<dbReference type="PROSITE" id="PS50893">
    <property type="entry name" value="ABC_TRANSPORTER_2"/>
    <property type="match status" value="1"/>
</dbReference>
<protein>
    <submittedName>
        <fullName evidence="6">ABC transporter ATP-binding protein</fullName>
    </submittedName>
</protein>
<gene>
    <name evidence="6" type="ORF">ABVQ20_32625</name>
</gene>
<comment type="caution">
    <text evidence="6">The sequence shown here is derived from an EMBL/GenBank/DDBJ whole genome shotgun (WGS) entry which is preliminary data.</text>
</comment>
<evidence type="ECO:0000256" key="1">
    <source>
        <dbReference type="ARBA" id="ARBA00005417"/>
    </source>
</evidence>
<sequence length="347" mass="37043">MSDIRVERLTKRFNETAALNAVSLDFPTGSFTALLGPSGCGKTTMLRLIAGFEAPSEGRVLFGEKLMADPQRQVPPEARGVGVVFQSYALWPHMDVAENVAYPLKARHVKQGEIAARVGAVLEIVGLNGFEKRRIEELSGGQRQRVALARCLVADASIILFDEPLANLDMHLRSSMVDAFRDIHRRTGATIVYVTHDQAEALALADRVAIMSHGRLLQAASPQEVYRAPADATVAGFIGRGSIVSAVATGHANGTTTVEIAGHRITARSACGQAGPVKVLLRPEALRLSSEGMPATVLDSIYRGPVYEARLALPEPGQELLIDSAEALAVGQKVRVAVSDGWIIPGG</sequence>
<dbReference type="SMART" id="SM00382">
    <property type="entry name" value="AAA"/>
    <property type="match status" value="1"/>
</dbReference>
<keyword evidence="4 6" id="KW-0067">ATP-binding</keyword>